<dbReference type="EMBL" id="JAQQWP010000004">
    <property type="protein sequence ID" value="KAK8121173.1"/>
    <property type="molecule type" value="Genomic_DNA"/>
</dbReference>
<evidence type="ECO:0000256" key="1">
    <source>
        <dbReference type="SAM" id="MobiDB-lite"/>
    </source>
</evidence>
<protein>
    <submittedName>
        <fullName evidence="2">Uncharacterized protein</fullName>
    </submittedName>
</protein>
<evidence type="ECO:0000313" key="3">
    <source>
        <dbReference type="Proteomes" id="UP001392437"/>
    </source>
</evidence>
<gene>
    <name evidence="2" type="ORF">PG999_005293</name>
</gene>
<organism evidence="2 3">
    <name type="scientific">Apiospora kogelbergensis</name>
    <dbReference type="NCBI Taxonomy" id="1337665"/>
    <lineage>
        <taxon>Eukaryota</taxon>
        <taxon>Fungi</taxon>
        <taxon>Dikarya</taxon>
        <taxon>Ascomycota</taxon>
        <taxon>Pezizomycotina</taxon>
        <taxon>Sordariomycetes</taxon>
        <taxon>Xylariomycetidae</taxon>
        <taxon>Amphisphaeriales</taxon>
        <taxon>Apiosporaceae</taxon>
        <taxon>Apiospora</taxon>
    </lineage>
</organism>
<proteinExistence type="predicted"/>
<comment type="caution">
    <text evidence="2">The sequence shown here is derived from an EMBL/GenBank/DDBJ whole genome shotgun (WGS) entry which is preliminary data.</text>
</comment>
<sequence length="372" mass="41205">MADMTAYQPNQPVVPAAQPQPTTELVAGAEANGPLIPRHQSPSGDDDGDAAPPPGRSCHLLAKLPLELRNAVYAELLPRGPPQYPNSFRRHRMPAEARPRFWTPAVAQACRQLRREVLTLLLGGVNAARDPVLRLGLWAQQPWDALFLERWLRALGADARLVRRLAVQHEVDFFHATAGRLYPVHGVYPDTMFTGTKTVWADTLFVVEDDVSDDDGAQRVRVDCDFATPAHPAADQIPAGSICLCPLAARMLPPAAVALPPGVADCALTRAVYAFLALMDKEGQDEYAVPRFRTGDEWAARAEGLCPRCGRRRWYLQGPKTAACRERKKLGFGGRWGVPFPWCIIMDFCGRRTRRGGRTRFLRGRGWAVMCE</sequence>
<evidence type="ECO:0000313" key="2">
    <source>
        <dbReference type="EMBL" id="KAK8121173.1"/>
    </source>
</evidence>
<feature type="region of interest" description="Disordered" evidence="1">
    <location>
        <begin position="1"/>
        <end position="56"/>
    </location>
</feature>
<dbReference type="AlphaFoldDB" id="A0AAW0R1T3"/>
<feature type="compositionally biased region" description="Low complexity" evidence="1">
    <location>
        <begin position="8"/>
        <end position="21"/>
    </location>
</feature>
<accession>A0AAW0R1T3</accession>
<dbReference type="Proteomes" id="UP001392437">
    <property type="component" value="Unassembled WGS sequence"/>
</dbReference>
<name>A0AAW0R1T3_9PEZI</name>
<keyword evidence="3" id="KW-1185">Reference proteome</keyword>
<reference evidence="2 3" key="1">
    <citation type="submission" date="2023-01" db="EMBL/GenBank/DDBJ databases">
        <title>Analysis of 21 Apiospora genomes using comparative genomics revels a genus with tremendous synthesis potential of carbohydrate active enzymes and secondary metabolites.</title>
        <authorList>
            <person name="Sorensen T."/>
        </authorList>
    </citation>
    <scope>NUCLEOTIDE SEQUENCE [LARGE SCALE GENOMIC DNA]</scope>
    <source>
        <strain evidence="2 3">CBS 117206</strain>
    </source>
</reference>